<dbReference type="SUPFAM" id="SSF52540">
    <property type="entry name" value="P-loop containing nucleoside triphosphate hydrolases"/>
    <property type="match status" value="1"/>
</dbReference>
<evidence type="ECO:0000259" key="2">
    <source>
        <dbReference type="Pfam" id="PF07534"/>
    </source>
</evidence>
<dbReference type="OrthoDB" id="25620at2759"/>
<protein>
    <submittedName>
        <fullName evidence="3">Interferon-induced protein 44-like</fullName>
    </submittedName>
</protein>
<keyword evidence="4" id="KW-1185">Reference proteome</keyword>
<comment type="similarity">
    <text evidence="1">Belongs to the IFI44 family.</text>
</comment>
<dbReference type="InParanoid" id="A0A673W073"/>
<reference evidence="3" key="1">
    <citation type="submission" date="2021-04" db="EMBL/GenBank/DDBJ databases">
        <authorList>
            <consortium name="Wellcome Sanger Institute Data Sharing"/>
        </authorList>
    </citation>
    <scope>NUCLEOTIDE SEQUENCE [LARGE SCALE GENOMIC DNA]</scope>
</reference>
<organism evidence="3 4">
    <name type="scientific">Salmo trutta</name>
    <name type="common">Brown trout</name>
    <dbReference type="NCBI Taxonomy" id="8032"/>
    <lineage>
        <taxon>Eukaryota</taxon>
        <taxon>Metazoa</taxon>
        <taxon>Chordata</taxon>
        <taxon>Craniata</taxon>
        <taxon>Vertebrata</taxon>
        <taxon>Euteleostomi</taxon>
        <taxon>Actinopterygii</taxon>
        <taxon>Neopterygii</taxon>
        <taxon>Teleostei</taxon>
        <taxon>Protacanthopterygii</taxon>
        <taxon>Salmoniformes</taxon>
        <taxon>Salmonidae</taxon>
        <taxon>Salmoninae</taxon>
        <taxon>Salmo</taxon>
    </lineage>
</organism>
<dbReference type="Ensembl" id="ENSSTUT00000001749.1">
    <property type="protein sequence ID" value="ENSSTUP00000001626.1"/>
    <property type="gene ID" value="ENSSTUG00000000833.1"/>
</dbReference>
<evidence type="ECO:0000256" key="1">
    <source>
        <dbReference type="ARBA" id="ARBA00009243"/>
    </source>
</evidence>
<dbReference type="PANTHER" id="PTHR14241">
    <property type="entry name" value="INTERFERON-INDUCED PROTEIN 44"/>
    <property type="match status" value="1"/>
</dbReference>
<proteinExistence type="inferred from homology"/>
<accession>A0A673W073</accession>
<dbReference type="InterPro" id="IPR027417">
    <property type="entry name" value="P-loop_NTPase"/>
</dbReference>
<dbReference type="InterPro" id="IPR006571">
    <property type="entry name" value="TLDc_dom"/>
</dbReference>
<dbReference type="Proteomes" id="UP000472277">
    <property type="component" value="Chromosome 1"/>
</dbReference>
<dbReference type="GO" id="GO:0006955">
    <property type="term" value="P:immune response"/>
    <property type="evidence" value="ECO:0007669"/>
    <property type="project" value="TreeGrafter"/>
</dbReference>
<dbReference type="GeneTree" id="ENSGT00940000165866"/>
<sequence length="468" mass="51740">MAHAAVSALDLGSEKLLLQFFPEPVRLQLLYKVPHRGFKMSDFISKFDQEGRFVVIVYLESGTMKGGYMSKRPGFYCQEDRGAFVFEIDHQISNVFPVVNHRNSIIFNKEKIGFGDCLNIYSNKDKTLCVDVGSDDTYTPTDWSYEYEVPFMDVELHRIQSVGDVLLNPWRELSWTEKGRGSLRKNLVSFKPACQSLNQVRVLLMGPPGSGKSSFINSVRSVMFGRVLLLPFIGTATKGFIKKLKSYDIRSERGGKPTALTLCDVLALGDGETTGLTLPDALAVIKGHAPEGHKFQSDAPIKAETSGYRPNPSVNDQIHCAVFVLNACQVMTTSEDLTETLRTLQAEISDLDIPQVVLLTHVDQVCHAVQEDVKFVYSSRILQEKMQKAAEVVGLPVSYVLPVKNYSSELSVSCNTDILLLSAVHHILQAVDDTFEDYCPPTPADASPVTGICSASPVQCQSSPVFNV</sequence>
<name>A0A673W073_SALTR</name>
<reference evidence="3" key="2">
    <citation type="submission" date="2025-08" db="UniProtKB">
        <authorList>
            <consortium name="Ensembl"/>
        </authorList>
    </citation>
    <scope>IDENTIFICATION</scope>
</reference>
<dbReference type="PANTHER" id="PTHR14241:SF28">
    <property type="entry name" value="INTERFERON-INDUCED PROTEIN 44-LIKE"/>
    <property type="match status" value="1"/>
</dbReference>
<gene>
    <name evidence="3" type="primary">LOC115189834</name>
</gene>
<dbReference type="AlphaFoldDB" id="A0A673W073"/>
<reference evidence="3" key="3">
    <citation type="submission" date="2025-09" db="UniProtKB">
        <authorList>
            <consortium name="Ensembl"/>
        </authorList>
    </citation>
    <scope>IDENTIFICATION</scope>
</reference>
<dbReference type="Pfam" id="PF07534">
    <property type="entry name" value="TLD"/>
    <property type="match status" value="1"/>
</dbReference>
<evidence type="ECO:0000313" key="4">
    <source>
        <dbReference type="Proteomes" id="UP000472277"/>
    </source>
</evidence>
<feature type="domain" description="TLDc" evidence="2">
    <location>
        <begin position="25"/>
        <end position="158"/>
    </location>
</feature>
<evidence type="ECO:0000313" key="3">
    <source>
        <dbReference type="Ensembl" id="ENSSTUP00000001626.1"/>
    </source>
</evidence>
<dbReference type="Gene3D" id="3.40.50.300">
    <property type="entry name" value="P-loop containing nucleotide triphosphate hydrolases"/>
    <property type="match status" value="1"/>
</dbReference>